<evidence type="ECO:0000256" key="19">
    <source>
        <dbReference type="SAM" id="Coils"/>
    </source>
</evidence>
<proteinExistence type="inferred from homology"/>
<keyword evidence="8" id="KW-0256">Endoplasmic reticulum</keyword>
<feature type="transmembrane region" description="Helical" evidence="21">
    <location>
        <begin position="81"/>
        <end position="98"/>
    </location>
</feature>
<dbReference type="GO" id="GO:0005524">
    <property type="term" value="F:ATP binding"/>
    <property type="evidence" value="ECO:0007669"/>
    <property type="project" value="InterPro"/>
</dbReference>
<dbReference type="EC" id="4.6.1.2" evidence="18"/>
<dbReference type="GO" id="GO:0007601">
    <property type="term" value="P:visual perception"/>
    <property type="evidence" value="ECO:0007669"/>
    <property type="project" value="UniProtKB-KW"/>
</dbReference>
<evidence type="ECO:0000256" key="20">
    <source>
        <dbReference type="SAM" id="MobiDB-lite"/>
    </source>
</evidence>
<dbReference type="GO" id="GO:0035556">
    <property type="term" value="P:intracellular signal transduction"/>
    <property type="evidence" value="ECO:0007669"/>
    <property type="project" value="InterPro"/>
</dbReference>
<evidence type="ECO:0000313" key="25">
    <source>
        <dbReference type="Proteomes" id="UP000261500"/>
    </source>
</evidence>
<dbReference type="InterPro" id="IPR050401">
    <property type="entry name" value="Cyclic_nucleotide_synthase"/>
</dbReference>
<keyword evidence="10" id="KW-0342">GTP-binding</keyword>
<dbReference type="GeneTree" id="ENSGT00940000164853"/>
<feature type="compositionally biased region" description="Basic and acidic residues" evidence="20">
    <location>
        <begin position="1127"/>
        <end position="1142"/>
    </location>
</feature>
<dbReference type="FunFam" id="3.40.50.2300:FF:000631">
    <property type="entry name" value="Guanylate cyclase"/>
    <property type="match status" value="1"/>
</dbReference>
<dbReference type="PROSITE" id="PS50011">
    <property type="entry name" value="PROTEIN_KINASE_DOM"/>
    <property type="match status" value="1"/>
</dbReference>
<dbReference type="InterPro" id="IPR001828">
    <property type="entry name" value="ANF_lig-bd_rcpt"/>
</dbReference>
<dbReference type="FunFam" id="1.10.510.10:FF:000404">
    <property type="entry name" value="Guanylate cyclase"/>
    <property type="match status" value="1"/>
</dbReference>
<organism evidence="24 25">
    <name type="scientific">Poecilia latipinna</name>
    <name type="common">sailfin molly</name>
    <dbReference type="NCBI Taxonomy" id="48699"/>
    <lineage>
        <taxon>Eukaryota</taxon>
        <taxon>Metazoa</taxon>
        <taxon>Chordata</taxon>
        <taxon>Craniata</taxon>
        <taxon>Vertebrata</taxon>
        <taxon>Euteleostomi</taxon>
        <taxon>Actinopterygii</taxon>
        <taxon>Neopterygii</taxon>
        <taxon>Teleostei</taxon>
        <taxon>Neoteleostei</taxon>
        <taxon>Acanthomorphata</taxon>
        <taxon>Ovalentaria</taxon>
        <taxon>Atherinomorphae</taxon>
        <taxon>Cyprinodontiformes</taxon>
        <taxon>Poeciliidae</taxon>
        <taxon>Poeciliinae</taxon>
        <taxon>Poecilia</taxon>
    </lineage>
</organism>
<dbReference type="InterPro" id="IPR000719">
    <property type="entry name" value="Prot_kinase_dom"/>
</dbReference>
<dbReference type="SUPFAM" id="SSF56112">
    <property type="entry name" value="Protein kinase-like (PK-like)"/>
    <property type="match status" value="1"/>
</dbReference>
<dbReference type="GO" id="GO:0004016">
    <property type="term" value="F:adenylate cyclase activity"/>
    <property type="evidence" value="ECO:0007669"/>
    <property type="project" value="TreeGrafter"/>
</dbReference>
<dbReference type="PROSITE" id="PS50125">
    <property type="entry name" value="GUANYLATE_CYCLASE_2"/>
    <property type="match status" value="1"/>
</dbReference>
<feature type="region of interest" description="Disordered" evidence="20">
    <location>
        <begin position="1118"/>
        <end position="1142"/>
    </location>
</feature>
<evidence type="ECO:0000256" key="5">
    <source>
        <dbReference type="ARBA" id="ARBA00022692"/>
    </source>
</evidence>
<dbReference type="AlphaFoldDB" id="A0A3B3UY05"/>
<keyword evidence="16" id="KW-0844">Vision</keyword>
<dbReference type="GO" id="GO:0007168">
    <property type="term" value="P:receptor guanylyl cyclase signaling pathway"/>
    <property type="evidence" value="ECO:0007669"/>
    <property type="project" value="TreeGrafter"/>
</dbReference>
<dbReference type="Proteomes" id="UP000261500">
    <property type="component" value="Unplaced"/>
</dbReference>
<evidence type="ECO:0000256" key="13">
    <source>
        <dbReference type="ARBA" id="ARBA00023239"/>
    </source>
</evidence>
<dbReference type="CDD" id="cd14043">
    <property type="entry name" value="PK_GC-2D"/>
    <property type="match status" value="1"/>
</dbReference>
<sequence>MTNQRDPRCLHNLAYHPRWRHHSVKVIKKRHIWTVITNSFAGCRKFQLSSALLSLSSKSLSSTPQLPSSPVQQTRRSRGNWFYLLLLMISLFPCQAWATTFKVALVGPWTCDILYSKALPDLAARLATSRINKNPYLNKGYWYDYTLINEDCKSTRALVRFADLEGYGAAFLGPANPGYCSSAALYAKEWDVGILSWGCLKPNMNTGDTYPTFLRPLPLSAHVIFTVLRYFRWAHVAIISEETDIWEATGQELATSLRALGLPVNPVITMESDKDGPRRALKRVREADRVRVIIMCMPSVLIGGQAQYQLLTTALAMRMIDRGYVFITYDTLLYSLPYKDANYYMLGNDTKLRKAYDGVLTITMESGEHNFYEAFREAQNTYEVRSSTPPEQVSPFFGTIYNMMYYTAMAAEQARTSGGHWVSGAVLGESEGGFEFEGFNQQLQAGRNGEGMQASYVVLDYSGMGISLYSTHFLHRSHTDGKTGGLKYLGRSIHFAGSTPYTDSSCWFIGKLHLSLLSFCVFSIIHDVFVHRKQGKVGFSFGSNGNGGSSKVILTLDDLVFINTQVSKRKLNDESIMKSQGDMKTPHHSVSGRSYLASTPDSSNVAVFEGDWVWLKKCPSGTVSSVNGSTEVVFVKLREMRHENLNLFLGLFFDSGIFGIVTEHCSRGSLEDLLGNEDVRLDWMFKSSLLMDLIRGMKYLHHRNIIHGRLKSRNCVVDGRFVLKVTDYGFNEILITQSIDTDEEKPEDLLWSAPELLRDPSLRKKGTFFGDVYSFSIIVQEIVSRSSPFCMLDMPPKEIINKVKDPPPLCRPIISVEEAPVEVIQLIKQAWSEDPEKRPSFEDIFKQFKHKGKKTNIIDSMLRMLEQYSSNLEDLIRERTEELELERQKTDQLVAQMLPKSVAQALKLGKPVEPEHFSVVTLYFSDIVGFTTISALSEPIEVVDLLNDLYTLFDAIIPLHDVYKVETIGDAYMVASGVPTRNGNRHAAEMANMSLDILSLIGSFKARHMPDLKLRIRVGLHSGPVVAGVVGLTMPRYCLFGDTVNTTSRMESTSLPYRIHVNQTTVDLLNNLNMGYKIQVRGLTELKGKGIETTYWLVGKEGFDKPLPVPIESKDGVNHGIGLDEIPPDRRQKFLDRQKKAN</sequence>
<dbReference type="InterPro" id="IPR011009">
    <property type="entry name" value="Kinase-like_dom_sf"/>
</dbReference>
<evidence type="ECO:0000256" key="15">
    <source>
        <dbReference type="ARBA" id="ARBA00023293"/>
    </source>
</evidence>
<keyword evidence="14" id="KW-0966">Cell projection</keyword>
<accession>A0A3B3UY05</accession>
<evidence type="ECO:0000256" key="4">
    <source>
        <dbReference type="ARBA" id="ARBA00022606"/>
    </source>
</evidence>
<reference evidence="24" key="1">
    <citation type="submission" date="2025-08" db="UniProtKB">
        <authorList>
            <consortium name="Ensembl"/>
        </authorList>
    </citation>
    <scope>IDENTIFICATION</scope>
</reference>
<evidence type="ECO:0000256" key="6">
    <source>
        <dbReference type="ARBA" id="ARBA00022729"/>
    </source>
</evidence>
<dbReference type="FunFam" id="3.30.70.1230:FF:000013">
    <property type="entry name" value="Guanylate cyclase"/>
    <property type="match status" value="1"/>
</dbReference>
<evidence type="ECO:0000259" key="22">
    <source>
        <dbReference type="PROSITE" id="PS50011"/>
    </source>
</evidence>
<dbReference type="GO" id="GO:0005929">
    <property type="term" value="C:cilium"/>
    <property type="evidence" value="ECO:0007669"/>
    <property type="project" value="UniProtKB-SubCell"/>
</dbReference>
<evidence type="ECO:0000259" key="23">
    <source>
        <dbReference type="PROSITE" id="PS50125"/>
    </source>
</evidence>
<evidence type="ECO:0000256" key="2">
    <source>
        <dbReference type="ARBA" id="ARBA00004115"/>
    </source>
</evidence>
<name>A0A3B3UY05_9TELE</name>
<evidence type="ECO:0000256" key="1">
    <source>
        <dbReference type="ARBA" id="ARBA00001436"/>
    </source>
</evidence>
<keyword evidence="15 18" id="KW-0141">cGMP biosynthesis</keyword>
<evidence type="ECO:0000256" key="17">
    <source>
        <dbReference type="RuleBase" id="RU000405"/>
    </source>
</evidence>
<keyword evidence="4" id="KW-0716">Sensory transduction</keyword>
<dbReference type="GO" id="GO:0001653">
    <property type="term" value="F:peptide receptor activity"/>
    <property type="evidence" value="ECO:0007669"/>
    <property type="project" value="TreeGrafter"/>
</dbReference>
<comment type="similarity">
    <text evidence="17">Belongs to the adenylyl cyclase class-4/guanylyl cyclase family.</text>
</comment>
<comment type="subcellular location">
    <subcellularLocation>
        <location evidence="3">Cell projection</location>
        <location evidence="3">Cilium</location>
    </subcellularLocation>
    <subcellularLocation>
        <location evidence="2">Endoplasmic reticulum membrane</location>
        <topology evidence="2">Single-pass type I membrane protein</topology>
    </subcellularLocation>
</comment>
<dbReference type="InterPro" id="IPR028082">
    <property type="entry name" value="Peripla_BP_I"/>
</dbReference>
<comment type="catalytic activity">
    <reaction evidence="1 18">
        <text>GTP = 3',5'-cyclic GMP + diphosphate</text>
        <dbReference type="Rhea" id="RHEA:13665"/>
        <dbReference type="ChEBI" id="CHEBI:33019"/>
        <dbReference type="ChEBI" id="CHEBI:37565"/>
        <dbReference type="ChEBI" id="CHEBI:57746"/>
        <dbReference type="EC" id="4.6.1.2"/>
    </reaction>
</comment>
<dbReference type="GO" id="GO:0005789">
    <property type="term" value="C:endoplasmic reticulum membrane"/>
    <property type="evidence" value="ECO:0007669"/>
    <property type="project" value="UniProtKB-SubCell"/>
</dbReference>
<evidence type="ECO:0000256" key="18">
    <source>
        <dbReference type="RuleBase" id="RU003431"/>
    </source>
</evidence>
<evidence type="ECO:0000256" key="8">
    <source>
        <dbReference type="ARBA" id="ARBA00022824"/>
    </source>
</evidence>
<keyword evidence="7" id="KW-0547">Nucleotide-binding</keyword>
<dbReference type="Gene3D" id="3.30.70.1230">
    <property type="entry name" value="Nucleotide cyclase"/>
    <property type="match status" value="1"/>
</dbReference>
<dbReference type="Pfam" id="PF07714">
    <property type="entry name" value="PK_Tyr_Ser-Thr"/>
    <property type="match status" value="1"/>
</dbReference>
<dbReference type="InterPro" id="IPR018297">
    <property type="entry name" value="A/G_cyclase_CS"/>
</dbReference>
<dbReference type="SMART" id="SM00044">
    <property type="entry name" value="CYCc"/>
    <property type="match status" value="1"/>
</dbReference>
<evidence type="ECO:0000256" key="3">
    <source>
        <dbReference type="ARBA" id="ARBA00004138"/>
    </source>
</evidence>
<dbReference type="CDD" id="cd07302">
    <property type="entry name" value="CHD"/>
    <property type="match status" value="1"/>
</dbReference>
<dbReference type="FunFam" id="3.40.50.2300:FF:000114">
    <property type="entry name" value="Guanylate cyclase"/>
    <property type="match status" value="1"/>
</dbReference>
<dbReference type="GO" id="GO:0004672">
    <property type="term" value="F:protein kinase activity"/>
    <property type="evidence" value="ECO:0007669"/>
    <property type="project" value="InterPro"/>
</dbReference>
<feature type="domain" description="Guanylate cyclase" evidence="23">
    <location>
        <begin position="921"/>
        <end position="1051"/>
    </location>
</feature>
<keyword evidence="11 21" id="KW-0472">Membrane</keyword>
<feature type="coiled-coil region" evidence="19">
    <location>
        <begin position="858"/>
        <end position="885"/>
    </location>
</feature>
<evidence type="ECO:0000256" key="14">
    <source>
        <dbReference type="ARBA" id="ARBA00023273"/>
    </source>
</evidence>
<dbReference type="Gene3D" id="3.40.50.2300">
    <property type="match status" value="2"/>
</dbReference>
<dbReference type="GO" id="GO:0005525">
    <property type="term" value="F:GTP binding"/>
    <property type="evidence" value="ECO:0007669"/>
    <property type="project" value="UniProtKB-KW"/>
</dbReference>
<dbReference type="GO" id="GO:0005886">
    <property type="term" value="C:plasma membrane"/>
    <property type="evidence" value="ECO:0007669"/>
    <property type="project" value="TreeGrafter"/>
</dbReference>
<keyword evidence="19" id="KW-0175">Coiled coil</keyword>
<reference evidence="24" key="2">
    <citation type="submission" date="2025-09" db="UniProtKB">
        <authorList>
            <consortium name="Ensembl"/>
        </authorList>
    </citation>
    <scope>IDENTIFICATION</scope>
</reference>
<evidence type="ECO:0000256" key="10">
    <source>
        <dbReference type="ARBA" id="ARBA00023134"/>
    </source>
</evidence>
<dbReference type="SUPFAM" id="SSF55073">
    <property type="entry name" value="Nucleotide cyclase"/>
    <property type="match status" value="1"/>
</dbReference>
<keyword evidence="9 21" id="KW-1133">Transmembrane helix</keyword>
<dbReference type="Pfam" id="PF01094">
    <property type="entry name" value="ANF_receptor"/>
    <property type="match status" value="1"/>
</dbReference>
<dbReference type="Pfam" id="PF00211">
    <property type="entry name" value="Guanylate_cyc"/>
    <property type="match status" value="1"/>
</dbReference>
<evidence type="ECO:0000256" key="9">
    <source>
        <dbReference type="ARBA" id="ARBA00022989"/>
    </source>
</evidence>
<dbReference type="CDD" id="cd06371">
    <property type="entry name" value="PBP1_sensory_GC_DEF-like"/>
    <property type="match status" value="1"/>
</dbReference>
<evidence type="ECO:0000256" key="12">
    <source>
        <dbReference type="ARBA" id="ARBA00023157"/>
    </source>
</evidence>
<evidence type="ECO:0000256" key="7">
    <source>
        <dbReference type="ARBA" id="ARBA00022741"/>
    </source>
</evidence>
<keyword evidence="6" id="KW-0732">Signal</keyword>
<feature type="domain" description="Protein kinase" evidence="22">
    <location>
        <begin position="538"/>
        <end position="853"/>
    </location>
</feature>
<dbReference type="PANTHER" id="PTHR11920">
    <property type="entry name" value="GUANYLYL CYCLASE"/>
    <property type="match status" value="1"/>
</dbReference>
<dbReference type="GO" id="GO:0004383">
    <property type="term" value="F:guanylate cyclase activity"/>
    <property type="evidence" value="ECO:0007669"/>
    <property type="project" value="UniProtKB-EC"/>
</dbReference>
<dbReference type="InterPro" id="IPR001245">
    <property type="entry name" value="Ser-Thr/Tyr_kinase_cat_dom"/>
</dbReference>
<keyword evidence="13 17" id="KW-0456">Lyase</keyword>
<dbReference type="STRING" id="48699.ENSPLAP00000018330"/>
<evidence type="ECO:0000256" key="16">
    <source>
        <dbReference type="ARBA" id="ARBA00023305"/>
    </source>
</evidence>
<evidence type="ECO:0000256" key="21">
    <source>
        <dbReference type="SAM" id="Phobius"/>
    </source>
</evidence>
<evidence type="ECO:0000313" key="24">
    <source>
        <dbReference type="Ensembl" id="ENSPLAP00000018330.1"/>
    </source>
</evidence>
<evidence type="ECO:0000256" key="11">
    <source>
        <dbReference type="ARBA" id="ARBA00023136"/>
    </source>
</evidence>
<keyword evidence="5 21" id="KW-0812">Transmembrane</keyword>
<dbReference type="InterPro" id="IPR001054">
    <property type="entry name" value="A/G_cyclase"/>
</dbReference>
<keyword evidence="25" id="KW-1185">Reference proteome</keyword>
<dbReference type="PANTHER" id="PTHR11920:SF228">
    <property type="entry name" value="RETINAL GUANYLYL CYCLASE 1"/>
    <property type="match status" value="1"/>
</dbReference>
<dbReference type="PROSITE" id="PS00452">
    <property type="entry name" value="GUANYLATE_CYCLASE_1"/>
    <property type="match status" value="1"/>
</dbReference>
<dbReference type="InterPro" id="IPR029787">
    <property type="entry name" value="Nucleotide_cyclase"/>
</dbReference>
<dbReference type="SUPFAM" id="SSF53822">
    <property type="entry name" value="Periplasmic binding protein-like I"/>
    <property type="match status" value="1"/>
</dbReference>
<dbReference type="Ensembl" id="ENSPLAT00000027795.1">
    <property type="protein sequence ID" value="ENSPLAP00000018330.1"/>
    <property type="gene ID" value="ENSPLAG00000023417.1"/>
</dbReference>
<dbReference type="Gene3D" id="1.10.510.10">
    <property type="entry name" value="Transferase(Phosphotransferase) domain 1"/>
    <property type="match status" value="1"/>
</dbReference>
<keyword evidence="12" id="KW-1015">Disulfide bond</keyword>
<protein>
    <recommendedName>
        <fullName evidence="18">Guanylate cyclase</fullName>
        <ecNumber evidence="18">4.6.1.2</ecNumber>
    </recommendedName>
</protein>